<evidence type="ECO:0000256" key="3">
    <source>
        <dbReference type="ARBA" id="ARBA00013287"/>
    </source>
</evidence>
<gene>
    <name evidence="7" type="ORF">RI543_001043</name>
</gene>
<dbReference type="PANTHER" id="PTHR36959:SF2">
    <property type="entry name" value="ALTERED INHERITANCE OF MITOCHONDRIA PROTEIN 24, MITOCHONDRIAL"/>
    <property type="match status" value="1"/>
</dbReference>
<proteinExistence type="inferred from homology"/>
<organism evidence="7 8">
    <name type="scientific">Arxiozyma heterogenica</name>
    <dbReference type="NCBI Taxonomy" id="278026"/>
    <lineage>
        <taxon>Eukaryota</taxon>
        <taxon>Fungi</taxon>
        <taxon>Dikarya</taxon>
        <taxon>Ascomycota</taxon>
        <taxon>Saccharomycotina</taxon>
        <taxon>Saccharomycetes</taxon>
        <taxon>Saccharomycetales</taxon>
        <taxon>Saccharomycetaceae</taxon>
        <taxon>Arxiozyma</taxon>
    </lineage>
</organism>
<dbReference type="Proteomes" id="UP001306508">
    <property type="component" value="Unassembled WGS sequence"/>
</dbReference>
<evidence type="ECO:0000256" key="2">
    <source>
        <dbReference type="ARBA" id="ARBA00009322"/>
    </source>
</evidence>
<keyword evidence="5 6" id="KW-0496">Mitochondrion</keyword>
<evidence type="ECO:0000256" key="5">
    <source>
        <dbReference type="ARBA" id="ARBA00023128"/>
    </source>
</evidence>
<dbReference type="GO" id="GO:0007007">
    <property type="term" value="P:inner mitochondrial membrane organization"/>
    <property type="evidence" value="ECO:0007669"/>
    <property type="project" value="TreeGrafter"/>
</dbReference>
<sequence>MIGFNLMVKRYLSETNHILEQNVVEKISLGRNISNRFKLLNKSSTLAQITLINKDVPIMIRRGSLLAIHTDITDEDCLTISKEHINPIWNVLKFKSFRSSNFNKIQLTKEYVTSINQMDDFDNCKTPIQLLVSSHEQNNSIYHLNLDGAFDWNVWGSQSILAFEQNTSLELIPSNRILFDKLSSMANFNVLKGRGNVLINGQGTIIKIELKNSYDKLLVNYKNLLAISGKSQIDINNSINNKLLNTSDNFKTVNWQILPAFKWGNYLKYLFISYKNVVNGISYYYNNWKYGYPNEFLEINGPRTILLQSFDTFKNDVLVNYRLDNIFSSHVNNSITTTNNNNNIQKNGDNGKNSIKYWNARIYGDNERIQFTPTDSHFKIMKN</sequence>
<reference evidence="8" key="1">
    <citation type="submission" date="2023-07" db="EMBL/GenBank/DDBJ databases">
        <title>A draft genome of Kazachstania heterogenica Y-27499.</title>
        <authorList>
            <person name="Donic C."/>
            <person name="Kralova J.S."/>
            <person name="Fidel L."/>
            <person name="Ben-Dor S."/>
            <person name="Jung S."/>
        </authorList>
    </citation>
    <scope>NUCLEOTIDE SEQUENCE [LARGE SCALE GENOMIC DNA]</scope>
    <source>
        <strain evidence="8">Y27499</strain>
    </source>
</reference>
<evidence type="ECO:0000256" key="6">
    <source>
        <dbReference type="RuleBase" id="RU363045"/>
    </source>
</evidence>
<dbReference type="InterPro" id="IPR036983">
    <property type="entry name" value="AIM24_sf"/>
</dbReference>
<evidence type="ECO:0000313" key="7">
    <source>
        <dbReference type="EMBL" id="KAK5781495.1"/>
    </source>
</evidence>
<dbReference type="InterPro" id="IPR016031">
    <property type="entry name" value="Trp_RNA-bd_attenuator-like_dom"/>
</dbReference>
<dbReference type="EMBL" id="JAWIZZ010000035">
    <property type="protein sequence ID" value="KAK5781495.1"/>
    <property type="molecule type" value="Genomic_DNA"/>
</dbReference>
<dbReference type="PANTHER" id="PTHR36959">
    <property type="entry name" value="ALTERED INHERITANCE OF MITOCHONDRIA PROTEIN 24, MITOCHONDRIAL"/>
    <property type="match status" value="1"/>
</dbReference>
<dbReference type="Pfam" id="PF01987">
    <property type="entry name" value="AIM24"/>
    <property type="match status" value="1"/>
</dbReference>
<dbReference type="AlphaFoldDB" id="A0AAN7WNQ8"/>
<accession>A0AAN7WNQ8</accession>
<keyword evidence="4" id="KW-0809">Transit peptide</keyword>
<evidence type="ECO:0000256" key="4">
    <source>
        <dbReference type="ARBA" id="ARBA00022946"/>
    </source>
</evidence>
<comment type="caution">
    <text evidence="7">The sequence shown here is derived from an EMBL/GenBank/DDBJ whole genome shotgun (WGS) entry which is preliminary data.</text>
</comment>
<dbReference type="SUPFAM" id="SSF51219">
    <property type="entry name" value="TRAP-like"/>
    <property type="match status" value="1"/>
</dbReference>
<dbReference type="Gene3D" id="3.60.160.10">
    <property type="entry name" value="Mitochondrial biogenesis AIM24"/>
    <property type="match status" value="1"/>
</dbReference>
<name>A0AAN7WNQ8_9SACH</name>
<dbReference type="GO" id="GO:0005743">
    <property type="term" value="C:mitochondrial inner membrane"/>
    <property type="evidence" value="ECO:0007669"/>
    <property type="project" value="TreeGrafter"/>
</dbReference>
<evidence type="ECO:0000256" key="1">
    <source>
        <dbReference type="ARBA" id="ARBA00004173"/>
    </source>
</evidence>
<comment type="subcellular location">
    <subcellularLocation>
        <location evidence="1 6">Mitochondrion</location>
    </subcellularLocation>
</comment>
<evidence type="ECO:0000313" key="8">
    <source>
        <dbReference type="Proteomes" id="UP001306508"/>
    </source>
</evidence>
<dbReference type="InterPro" id="IPR002838">
    <property type="entry name" value="AIM24"/>
</dbReference>
<comment type="similarity">
    <text evidence="2 6">Belongs to the AIM24 family.</text>
</comment>
<protein>
    <recommendedName>
        <fullName evidence="3 6">Altered inheritance of mitochondria protein 24, mitochondrial</fullName>
    </recommendedName>
</protein>
<keyword evidence="8" id="KW-1185">Reference proteome</keyword>